<dbReference type="GO" id="GO:0005546">
    <property type="term" value="F:phosphatidylinositol-4,5-bisphosphate binding"/>
    <property type="evidence" value="ECO:0007669"/>
    <property type="project" value="InterPro"/>
</dbReference>
<evidence type="ECO:0000313" key="5">
    <source>
        <dbReference type="EMBL" id="ERN09954.1"/>
    </source>
</evidence>
<dbReference type="EMBL" id="KI392979">
    <property type="protein sequence ID" value="ERN09954.1"/>
    <property type="molecule type" value="Genomic_DNA"/>
</dbReference>
<gene>
    <name evidence="5" type="ORF">AMTR_s00013p00198120</name>
</gene>
<comment type="similarity">
    <text evidence="1 3">Belongs to the EXO70 family.</text>
</comment>
<evidence type="ECO:0000256" key="2">
    <source>
        <dbReference type="ARBA" id="ARBA00022448"/>
    </source>
</evidence>
<dbReference type="InterPro" id="IPR016159">
    <property type="entry name" value="Cullin_repeat-like_dom_sf"/>
</dbReference>
<organism evidence="5 6">
    <name type="scientific">Amborella trichopoda</name>
    <dbReference type="NCBI Taxonomy" id="13333"/>
    <lineage>
        <taxon>Eukaryota</taxon>
        <taxon>Viridiplantae</taxon>
        <taxon>Streptophyta</taxon>
        <taxon>Embryophyta</taxon>
        <taxon>Tracheophyta</taxon>
        <taxon>Spermatophyta</taxon>
        <taxon>Magnoliopsida</taxon>
        <taxon>Amborellales</taxon>
        <taxon>Amborellaceae</taxon>
        <taxon>Amborella</taxon>
    </lineage>
</organism>
<dbReference type="SUPFAM" id="SSF74788">
    <property type="entry name" value="Cullin repeat-like"/>
    <property type="match status" value="1"/>
</dbReference>
<dbReference type="InterPro" id="IPR046364">
    <property type="entry name" value="Exo70_C"/>
</dbReference>
<sequence>MAAVEGNERVIATAQQIVKSLGTSKNAEKDMLMILSSFDNRFSDLRVNSPSSEMEDSLDLAEEKLLKWDLDSTELSTKNSLLWENFPEEAKEYLTLVDKVIDIAKTLENTSLKPDDKDAELLDRSQTLIQIAMARLEDEFRHILIRNTMPLNPSCLFSSFSRVSRAISSVSRVSITSTDESRVARVSLGSNDDSRVSRVSIGSNEDSIYDDDEEEVLEEDFTGEEYGGEAAEGLIRIEAIEDLKEIAECMLSAGYERECCQVYASVRREVFDECLSNLGVEKLSIEEIQKIEWNELDGKVKKWIQAIKILVKVLLSGEKNLLEKVFEYTEEVRHACFIESAKGSVMQLLNFGEAIAIGRRKPEKLFRILDMYDGLAEVLEGLNSLFCGDHIVAEAEGLLTRLGDAAKVTLEEFDNAIKRDTSRVPVQGGALHPLTRYVMNYVKLLVDYSDTLNTLLEGTSDNNWVFQGIDEDSGNVSVNSPLAQRLLCSILSLESNLEEKSKLYKDMSMQCIFLMNNIHYIVRKVKDSELGELLGDDWVRRHRGKVKQLATNYLRASWNRVLACLKDEGLSGVGGSSSSVSKVALKERFKSFNSGFEEIYRNQTAWMVPDAQLRDDLRISISTRVIPAYRAFMGRFSTYLENGRHAERYIKFTPEDLENYIEDLFEGSPGSLNNPRRKISS</sequence>
<dbReference type="Gramene" id="ERN09954">
    <property type="protein sequence ID" value="ERN09954"/>
    <property type="gene ID" value="AMTR_s00013p00198120"/>
</dbReference>
<evidence type="ECO:0000256" key="3">
    <source>
        <dbReference type="RuleBase" id="RU365026"/>
    </source>
</evidence>
<proteinExistence type="inferred from homology"/>
<evidence type="ECO:0000313" key="6">
    <source>
        <dbReference type="Proteomes" id="UP000017836"/>
    </source>
</evidence>
<dbReference type="Gene3D" id="1.20.1280.170">
    <property type="entry name" value="Exocyst complex component Exo70"/>
    <property type="match status" value="1"/>
</dbReference>
<dbReference type="HOGENOM" id="CLU_010236_2_2_1"/>
<reference evidence="6" key="1">
    <citation type="journal article" date="2013" name="Science">
        <title>The Amborella genome and the evolution of flowering plants.</title>
        <authorList>
            <consortium name="Amborella Genome Project"/>
        </authorList>
    </citation>
    <scope>NUCLEOTIDE SEQUENCE [LARGE SCALE GENOMIC DNA]</scope>
</reference>
<dbReference type="OMA" id="LGHCVLM"/>
<evidence type="ECO:0000256" key="1">
    <source>
        <dbReference type="ARBA" id="ARBA00006756"/>
    </source>
</evidence>
<dbReference type="InterPro" id="IPR004140">
    <property type="entry name" value="Exo70"/>
</dbReference>
<dbReference type="PANTHER" id="PTHR12542:SF142">
    <property type="entry name" value="EXOCYST SUBUNIT EXO70 FAMILY PROTEIN"/>
    <property type="match status" value="1"/>
</dbReference>
<dbReference type="KEGG" id="atr:18438120"/>
<dbReference type="Pfam" id="PF20669">
    <property type="entry name" value="Exo70_N"/>
    <property type="match status" value="1"/>
</dbReference>
<dbReference type="Pfam" id="PF03081">
    <property type="entry name" value="Exo70_C"/>
    <property type="match status" value="1"/>
</dbReference>
<dbReference type="GO" id="GO:0015031">
    <property type="term" value="P:protein transport"/>
    <property type="evidence" value="ECO:0007669"/>
    <property type="project" value="UniProtKB-KW"/>
</dbReference>
<evidence type="ECO:0000259" key="4">
    <source>
        <dbReference type="Pfam" id="PF03081"/>
    </source>
</evidence>
<dbReference type="GO" id="GO:0006887">
    <property type="term" value="P:exocytosis"/>
    <property type="evidence" value="ECO:0000318"/>
    <property type="project" value="GO_Central"/>
</dbReference>
<dbReference type="GO" id="GO:0005829">
    <property type="term" value="C:cytosol"/>
    <property type="evidence" value="ECO:0007669"/>
    <property type="project" value="EnsemblPlants"/>
</dbReference>
<comment type="function">
    <text evidence="3">Component of the exocyst complex.</text>
</comment>
<protein>
    <recommendedName>
        <fullName evidence="3">Exocyst subunit Exo70 family protein</fullName>
    </recommendedName>
</protein>
<accession>W1PQ65</accession>
<keyword evidence="3" id="KW-0268">Exocytosis</keyword>
<name>W1PQ65_AMBTC</name>
<dbReference type="GO" id="GO:0000145">
    <property type="term" value="C:exocyst"/>
    <property type="evidence" value="ECO:0000318"/>
    <property type="project" value="GO_Central"/>
</dbReference>
<keyword evidence="3" id="KW-0653">Protein transport</keyword>
<dbReference type="Proteomes" id="UP000017836">
    <property type="component" value="Unassembled WGS sequence"/>
</dbReference>
<keyword evidence="6" id="KW-1185">Reference proteome</keyword>
<dbReference type="PANTHER" id="PTHR12542">
    <property type="entry name" value="EXOCYST COMPLEX PROTEIN EXO70"/>
    <property type="match status" value="1"/>
</dbReference>
<dbReference type="STRING" id="13333.W1PQ65"/>
<dbReference type="AlphaFoldDB" id="W1PQ65"/>
<dbReference type="OrthoDB" id="1922221at2759"/>
<keyword evidence="2 3" id="KW-0813">Transport</keyword>
<feature type="domain" description="Exocyst complex subunit Exo70 C-terminal" evidence="4">
    <location>
        <begin position="301"/>
        <end position="663"/>
    </location>
</feature>
<dbReference type="eggNOG" id="KOG2344">
    <property type="taxonomic scope" value="Eukaryota"/>
</dbReference>